<feature type="region of interest" description="Disordered" evidence="1">
    <location>
        <begin position="1"/>
        <end position="21"/>
    </location>
</feature>
<proteinExistence type="predicted"/>
<dbReference type="RefSeq" id="WP_246151778.1">
    <property type="nucleotide sequence ID" value="NZ_SJPX01000004.1"/>
</dbReference>
<protein>
    <submittedName>
        <fullName evidence="2">HEAT repeat protein</fullName>
    </submittedName>
</protein>
<dbReference type="EMBL" id="SJPX01000004">
    <property type="protein sequence ID" value="TWU49572.1"/>
    <property type="molecule type" value="Genomic_DNA"/>
</dbReference>
<evidence type="ECO:0000313" key="3">
    <source>
        <dbReference type="Proteomes" id="UP000317977"/>
    </source>
</evidence>
<gene>
    <name evidence="2" type="ORF">Poly59_41890</name>
</gene>
<name>A0A5C6EKE8_9BACT</name>
<dbReference type="Gene3D" id="1.25.10.10">
    <property type="entry name" value="Leucine-rich Repeat Variant"/>
    <property type="match status" value="1"/>
</dbReference>
<evidence type="ECO:0000313" key="2">
    <source>
        <dbReference type="EMBL" id="TWU49572.1"/>
    </source>
</evidence>
<reference evidence="2 3" key="1">
    <citation type="submission" date="2019-02" db="EMBL/GenBank/DDBJ databases">
        <title>Deep-cultivation of Planctomycetes and their phenomic and genomic characterization uncovers novel biology.</title>
        <authorList>
            <person name="Wiegand S."/>
            <person name="Jogler M."/>
            <person name="Boedeker C."/>
            <person name="Pinto D."/>
            <person name="Vollmers J."/>
            <person name="Rivas-Marin E."/>
            <person name="Kohn T."/>
            <person name="Peeters S.H."/>
            <person name="Heuer A."/>
            <person name="Rast P."/>
            <person name="Oberbeckmann S."/>
            <person name="Bunk B."/>
            <person name="Jeske O."/>
            <person name="Meyerdierks A."/>
            <person name="Storesund J.E."/>
            <person name="Kallscheuer N."/>
            <person name="Luecker S."/>
            <person name="Lage O.M."/>
            <person name="Pohl T."/>
            <person name="Merkel B.J."/>
            <person name="Hornburger P."/>
            <person name="Mueller R.-W."/>
            <person name="Bruemmer F."/>
            <person name="Labrenz M."/>
            <person name="Spormann A.M."/>
            <person name="Op Den Camp H."/>
            <person name="Overmann J."/>
            <person name="Amann R."/>
            <person name="Jetten M.S.M."/>
            <person name="Mascher T."/>
            <person name="Medema M.H."/>
            <person name="Devos D.P."/>
            <person name="Kaster A.-K."/>
            <person name="Ovreas L."/>
            <person name="Rohde M."/>
            <person name="Galperin M.Y."/>
            <person name="Jogler C."/>
        </authorList>
    </citation>
    <scope>NUCLEOTIDE SEQUENCE [LARGE SCALE GENOMIC DNA]</scope>
    <source>
        <strain evidence="2 3">Poly59</strain>
    </source>
</reference>
<evidence type="ECO:0000256" key="1">
    <source>
        <dbReference type="SAM" id="MobiDB-lite"/>
    </source>
</evidence>
<dbReference type="PANTHER" id="PTHR12697">
    <property type="entry name" value="PBS LYASE HEAT-LIKE PROTEIN"/>
    <property type="match status" value="1"/>
</dbReference>
<accession>A0A5C6EKE8</accession>
<dbReference type="InterPro" id="IPR016024">
    <property type="entry name" value="ARM-type_fold"/>
</dbReference>
<dbReference type="Proteomes" id="UP000317977">
    <property type="component" value="Unassembled WGS sequence"/>
</dbReference>
<dbReference type="Pfam" id="PF13646">
    <property type="entry name" value="HEAT_2"/>
    <property type="match status" value="1"/>
</dbReference>
<organism evidence="2 3">
    <name type="scientific">Rubripirellula reticaptiva</name>
    <dbReference type="NCBI Taxonomy" id="2528013"/>
    <lineage>
        <taxon>Bacteria</taxon>
        <taxon>Pseudomonadati</taxon>
        <taxon>Planctomycetota</taxon>
        <taxon>Planctomycetia</taxon>
        <taxon>Pirellulales</taxon>
        <taxon>Pirellulaceae</taxon>
        <taxon>Rubripirellula</taxon>
    </lineage>
</organism>
<dbReference type="GO" id="GO:0016491">
    <property type="term" value="F:oxidoreductase activity"/>
    <property type="evidence" value="ECO:0007669"/>
    <property type="project" value="TreeGrafter"/>
</dbReference>
<dbReference type="InterPro" id="IPR011989">
    <property type="entry name" value="ARM-like"/>
</dbReference>
<dbReference type="SMART" id="SM00567">
    <property type="entry name" value="EZ_HEAT"/>
    <property type="match status" value="3"/>
</dbReference>
<sequence>MSKVVMSRPMDHQALAEPSAHHHGRRAFGAKWLMSVGVVVASASIMGCQDGPLYAIKAANPYYSMNEWKKDEAIGVTDHQRMQQLSDLAETIAALPPNRQQFWTGQLKQMIENDQSPEMRRLAVRAAGALKDASSLALIETGLDDESMKVRMEACESLGRRPGDDAARLLAATLGSETSQDVKHTAIEALANHKSPIALDSLRVALSDRNPATRDLAVASLRGVTGKNYGSNPDVWIAALDGKPTSEPETRIADRIRGLF</sequence>
<dbReference type="AlphaFoldDB" id="A0A5C6EKE8"/>
<dbReference type="InterPro" id="IPR004155">
    <property type="entry name" value="PBS_lyase_HEAT"/>
</dbReference>
<dbReference type="PANTHER" id="PTHR12697:SF5">
    <property type="entry name" value="DEOXYHYPUSINE HYDROXYLASE"/>
    <property type="match status" value="1"/>
</dbReference>
<dbReference type="SUPFAM" id="SSF48371">
    <property type="entry name" value="ARM repeat"/>
    <property type="match status" value="1"/>
</dbReference>
<keyword evidence="3" id="KW-1185">Reference proteome</keyword>
<comment type="caution">
    <text evidence="2">The sequence shown here is derived from an EMBL/GenBank/DDBJ whole genome shotgun (WGS) entry which is preliminary data.</text>
</comment>